<dbReference type="InterPro" id="IPR013324">
    <property type="entry name" value="RNA_pol_sigma_r3/r4-like"/>
</dbReference>
<sequence length="197" mass="22335">MNTDLPSPDDHGEYLAEVRYTLPPALEAFHDLYVKAYLNYAHAMLGDKAAAVAVVRRCFSHLALNWERVMRAESPEAYAWALLKARVDTHLRLAGLDPQLVETAAFQRTARAVLESVRCKFEVMETSLGLYTAIASLPERQYDVIVLLYVLGYPSYRVARIMGVERDTVRSHRRLAKRRIAQKLGLPLYADAGKEKE</sequence>
<evidence type="ECO:0000259" key="6">
    <source>
        <dbReference type="Pfam" id="PF08281"/>
    </source>
</evidence>
<keyword evidence="4" id="KW-0238">DNA-binding</keyword>
<reference evidence="7 8" key="1">
    <citation type="submission" date="2013-12" db="EMBL/GenBank/DDBJ databases">
        <title>Annotated genome of Streptomyces scopuliridis.</title>
        <authorList>
            <person name="Olson J.B."/>
        </authorList>
    </citation>
    <scope>NUCLEOTIDE SEQUENCE [LARGE SCALE GENOMIC DNA]</scope>
    <source>
        <strain evidence="7 8">RB72</strain>
    </source>
</reference>
<evidence type="ECO:0000313" key="8">
    <source>
        <dbReference type="Proteomes" id="UP000245992"/>
    </source>
</evidence>
<dbReference type="GO" id="GO:0006352">
    <property type="term" value="P:DNA-templated transcription initiation"/>
    <property type="evidence" value="ECO:0007669"/>
    <property type="project" value="InterPro"/>
</dbReference>
<keyword evidence="8" id="KW-1185">Reference proteome</keyword>
<name>A0A2T7T7K4_9ACTN</name>
<gene>
    <name evidence="7" type="ORF">Y717_17750</name>
</gene>
<dbReference type="Proteomes" id="UP000245992">
    <property type="component" value="Unassembled WGS sequence"/>
</dbReference>
<evidence type="ECO:0000256" key="4">
    <source>
        <dbReference type="ARBA" id="ARBA00023125"/>
    </source>
</evidence>
<keyword evidence="5" id="KW-0804">Transcription</keyword>
<organism evidence="7 8">
    <name type="scientific">Streptomyces scopuliridis RB72</name>
    <dbReference type="NCBI Taxonomy" id="1440053"/>
    <lineage>
        <taxon>Bacteria</taxon>
        <taxon>Bacillati</taxon>
        <taxon>Actinomycetota</taxon>
        <taxon>Actinomycetes</taxon>
        <taxon>Kitasatosporales</taxon>
        <taxon>Streptomycetaceae</taxon>
        <taxon>Streptomyces</taxon>
    </lineage>
</organism>
<keyword evidence="2" id="KW-0805">Transcription regulation</keyword>
<dbReference type="PANTHER" id="PTHR43133">
    <property type="entry name" value="RNA POLYMERASE ECF-TYPE SIGMA FACTO"/>
    <property type="match status" value="1"/>
</dbReference>
<dbReference type="Pfam" id="PF08281">
    <property type="entry name" value="Sigma70_r4_2"/>
    <property type="match status" value="1"/>
</dbReference>
<dbReference type="InterPro" id="IPR039425">
    <property type="entry name" value="RNA_pol_sigma-70-like"/>
</dbReference>
<comment type="similarity">
    <text evidence="1">Belongs to the sigma-70 factor family. ECF subfamily.</text>
</comment>
<dbReference type="Gene3D" id="1.10.10.10">
    <property type="entry name" value="Winged helix-like DNA-binding domain superfamily/Winged helix DNA-binding domain"/>
    <property type="match status" value="1"/>
</dbReference>
<evidence type="ECO:0000256" key="1">
    <source>
        <dbReference type="ARBA" id="ARBA00010641"/>
    </source>
</evidence>
<dbReference type="InterPro" id="IPR013249">
    <property type="entry name" value="RNA_pol_sigma70_r4_t2"/>
</dbReference>
<evidence type="ECO:0000256" key="3">
    <source>
        <dbReference type="ARBA" id="ARBA00023082"/>
    </source>
</evidence>
<dbReference type="PANTHER" id="PTHR43133:SF8">
    <property type="entry name" value="RNA POLYMERASE SIGMA FACTOR HI_1459-RELATED"/>
    <property type="match status" value="1"/>
</dbReference>
<proteinExistence type="inferred from homology"/>
<comment type="caution">
    <text evidence="7">The sequence shown here is derived from an EMBL/GenBank/DDBJ whole genome shotgun (WGS) entry which is preliminary data.</text>
</comment>
<dbReference type="GeneID" id="95540352"/>
<evidence type="ECO:0000256" key="5">
    <source>
        <dbReference type="ARBA" id="ARBA00023163"/>
    </source>
</evidence>
<dbReference type="AlphaFoldDB" id="A0A2T7T7K4"/>
<dbReference type="EMBL" id="AZSP01000151">
    <property type="protein sequence ID" value="PVE11112.1"/>
    <property type="molecule type" value="Genomic_DNA"/>
</dbReference>
<dbReference type="SUPFAM" id="SSF88659">
    <property type="entry name" value="Sigma3 and sigma4 domains of RNA polymerase sigma factors"/>
    <property type="match status" value="1"/>
</dbReference>
<keyword evidence="3" id="KW-0731">Sigma factor</keyword>
<dbReference type="GO" id="GO:0003677">
    <property type="term" value="F:DNA binding"/>
    <property type="evidence" value="ECO:0007669"/>
    <property type="project" value="UniProtKB-KW"/>
</dbReference>
<accession>A0A2T7T7K4</accession>
<dbReference type="RefSeq" id="WP_051745920.1">
    <property type="nucleotide sequence ID" value="NZ_AZSP01000151.1"/>
</dbReference>
<evidence type="ECO:0000313" key="7">
    <source>
        <dbReference type="EMBL" id="PVE11112.1"/>
    </source>
</evidence>
<dbReference type="GO" id="GO:0016987">
    <property type="term" value="F:sigma factor activity"/>
    <property type="evidence" value="ECO:0007669"/>
    <property type="project" value="UniProtKB-KW"/>
</dbReference>
<feature type="domain" description="RNA polymerase sigma factor 70 region 4 type 2" evidence="6">
    <location>
        <begin position="130"/>
        <end position="180"/>
    </location>
</feature>
<evidence type="ECO:0000256" key="2">
    <source>
        <dbReference type="ARBA" id="ARBA00023015"/>
    </source>
</evidence>
<dbReference type="InterPro" id="IPR036388">
    <property type="entry name" value="WH-like_DNA-bd_sf"/>
</dbReference>
<protein>
    <recommendedName>
        <fullName evidence="6">RNA polymerase sigma factor 70 region 4 type 2 domain-containing protein</fullName>
    </recommendedName>
</protein>
<dbReference type="STRING" id="1440053.GCA_000718095_02973"/>